<gene>
    <name evidence="1" type="ORF">MCOR_2486</name>
</gene>
<dbReference type="OrthoDB" id="10346401at2759"/>
<name>A0A6J8A235_MYTCO</name>
<proteinExistence type="predicted"/>
<reference evidence="1 2" key="1">
    <citation type="submission" date="2020-06" db="EMBL/GenBank/DDBJ databases">
        <authorList>
            <person name="Li R."/>
            <person name="Bekaert M."/>
        </authorList>
    </citation>
    <scope>NUCLEOTIDE SEQUENCE [LARGE SCALE GENOMIC DNA]</scope>
    <source>
        <strain evidence="2">wild</strain>
    </source>
</reference>
<protein>
    <submittedName>
        <fullName evidence="1">Uncharacterized protein</fullName>
    </submittedName>
</protein>
<dbReference type="Proteomes" id="UP000507470">
    <property type="component" value="Unassembled WGS sequence"/>
</dbReference>
<sequence>MSTDKFYLTYVPNKKALLIADSRGRYLVDEISTEKFIDTKIVSEPGLSINKTHIIWKAIKVNIEKKDRAISFLWMAPCDLTTKEGKFISLTYNTTKYHNKIDNLVTKLSTLNAQIEARYKYTKVCLLECPPYSIKLYNKHQGHEEPNKYIKQTARLEHQIFFLNRQI</sequence>
<accession>A0A6J8A235</accession>
<organism evidence="1 2">
    <name type="scientific">Mytilus coruscus</name>
    <name type="common">Sea mussel</name>
    <dbReference type="NCBI Taxonomy" id="42192"/>
    <lineage>
        <taxon>Eukaryota</taxon>
        <taxon>Metazoa</taxon>
        <taxon>Spiralia</taxon>
        <taxon>Lophotrochozoa</taxon>
        <taxon>Mollusca</taxon>
        <taxon>Bivalvia</taxon>
        <taxon>Autobranchia</taxon>
        <taxon>Pteriomorphia</taxon>
        <taxon>Mytilida</taxon>
        <taxon>Mytiloidea</taxon>
        <taxon>Mytilidae</taxon>
        <taxon>Mytilinae</taxon>
        <taxon>Mytilus</taxon>
    </lineage>
</organism>
<evidence type="ECO:0000313" key="1">
    <source>
        <dbReference type="EMBL" id="CAC5359742.1"/>
    </source>
</evidence>
<dbReference type="EMBL" id="CACVKT020000520">
    <property type="protein sequence ID" value="CAC5359742.1"/>
    <property type="molecule type" value="Genomic_DNA"/>
</dbReference>
<dbReference type="AlphaFoldDB" id="A0A6J8A235"/>
<keyword evidence="2" id="KW-1185">Reference proteome</keyword>
<evidence type="ECO:0000313" key="2">
    <source>
        <dbReference type="Proteomes" id="UP000507470"/>
    </source>
</evidence>